<feature type="compositionally biased region" description="Polar residues" evidence="3">
    <location>
        <begin position="484"/>
        <end position="495"/>
    </location>
</feature>
<dbReference type="InterPro" id="IPR012338">
    <property type="entry name" value="Beta-lactam/transpept-like"/>
</dbReference>
<feature type="chain" id="PRO_5039112990" evidence="4">
    <location>
        <begin position="18"/>
        <end position="495"/>
    </location>
</feature>
<dbReference type="AlphaFoldDB" id="A0A0S4QRL9"/>
<keyword evidence="6" id="KW-1185">Reference proteome</keyword>
<comment type="similarity">
    <text evidence="1">Belongs to the peptidase S13 family.</text>
</comment>
<dbReference type="Pfam" id="PF02113">
    <property type="entry name" value="Peptidase_S13"/>
    <property type="match status" value="2"/>
</dbReference>
<dbReference type="PRINTS" id="PR00922">
    <property type="entry name" value="DADACBPTASE3"/>
</dbReference>
<keyword evidence="5" id="KW-0121">Carboxypeptidase</keyword>
<dbReference type="Proteomes" id="UP000198802">
    <property type="component" value="Unassembled WGS sequence"/>
</dbReference>
<gene>
    <name evidence="5" type="ORF">Ga0074812_11927</name>
</gene>
<feature type="signal peptide" evidence="4">
    <location>
        <begin position="1"/>
        <end position="17"/>
    </location>
</feature>
<evidence type="ECO:0000313" key="6">
    <source>
        <dbReference type="Proteomes" id="UP000198802"/>
    </source>
</evidence>
<dbReference type="PANTHER" id="PTHR30023">
    <property type="entry name" value="D-ALANYL-D-ALANINE CARBOXYPEPTIDASE"/>
    <property type="match status" value="1"/>
</dbReference>
<feature type="region of interest" description="Disordered" evidence="3">
    <location>
        <begin position="26"/>
        <end position="63"/>
    </location>
</feature>
<dbReference type="Gene3D" id="3.40.710.10">
    <property type="entry name" value="DD-peptidase/beta-lactamase superfamily"/>
    <property type="match status" value="2"/>
</dbReference>
<dbReference type="GO" id="GO:0000270">
    <property type="term" value="P:peptidoglycan metabolic process"/>
    <property type="evidence" value="ECO:0007669"/>
    <property type="project" value="TreeGrafter"/>
</dbReference>
<dbReference type="EMBL" id="FAOZ01000019">
    <property type="protein sequence ID" value="CUU58395.1"/>
    <property type="molecule type" value="Genomic_DNA"/>
</dbReference>
<evidence type="ECO:0000256" key="4">
    <source>
        <dbReference type="SAM" id="SignalP"/>
    </source>
</evidence>
<dbReference type="PANTHER" id="PTHR30023:SF0">
    <property type="entry name" value="PENICILLIN-SENSITIVE CARBOXYPEPTIDASE A"/>
    <property type="match status" value="1"/>
</dbReference>
<dbReference type="GO" id="GO:0006508">
    <property type="term" value="P:proteolysis"/>
    <property type="evidence" value="ECO:0007669"/>
    <property type="project" value="InterPro"/>
</dbReference>
<dbReference type="NCBIfam" id="TIGR00666">
    <property type="entry name" value="PBP4"/>
    <property type="match status" value="1"/>
</dbReference>
<dbReference type="InterPro" id="IPR000667">
    <property type="entry name" value="Peptidase_S13"/>
</dbReference>
<name>A0A0S4QRL9_9ACTN</name>
<keyword evidence="4" id="KW-0732">Signal</keyword>
<evidence type="ECO:0000313" key="5">
    <source>
        <dbReference type="EMBL" id="CUU58395.1"/>
    </source>
</evidence>
<accession>A0A0S4QRL9</accession>
<feature type="region of interest" description="Disordered" evidence="3">
    <location>
        <begin position="464"/>
        <end position="495"/>
    </location>
</feature>
<sequence length="495" mass="48063">MTTVPLAARTGGLTALAGALLAGSLSPTPGPTATPGSPASPSPGTRVEASALPGLDPDAPQADSAAVTARLTGPLADPVLGNPAALVVDALTGQVLFAQRSTEPTAPASTIKIATATAALTTLAPDKRLVTRAVYLPPAGGSAASQGGTLWLVGGGDPTLTASTEPVGYPPAARLSDLAKQVHDAGITSVAAVIGDGTAYEGPAQAAGWRDGYVTDGNVTPVSALEVDAGRRAPGAAGARTATPDAAAAGAFASALRTAGVSVGTVATGRADAGAQEIASVQSPTIPVLVERMLTDSDNDLAESLGRQVAIARGLPATFAGASAGVLAALRDAGIPTDGASLQDTSGLSIEDRIAPATLVAALRTAVMPGHPALRTVLSGLPVAGFTGTLGDRYSAGDTSAAAGVVRAKTGSLRIVTSLAGMVTDADGRLLLFGLFAPVEEQGLTKMALDRVATALASCGCSATTSTNVPSTGGEGAAGASGAQTPAQPSASAGR</sequence>
<evidence type="ECO:0000256" key="2">
    <source>
        <dbReference type="ARBA" id="ARBA00022801"/>
    </source>
</evidence>
<evidence type="ECO:0000256" key="1">
    <source>
        <dbReference type="ARBA" id="ARBA00006096"/>
    </source>
</evidence>
<evidence type="ECO:0000256" key="3">
    <source>
        <dbReference type="SAM" id="MobiDB-lite"/>
    </source>
</evidence>
<dbReference type="GO" id="GO:0004185">
    <property type="term" value="F:serine-type carboxypeptidase activity"/>
    <property type="evidence" value="ECO:0007669"/>
    <property type="project" value="InterPro"/>
</dbReference>
<protein>
    <submittedName>
        <fullName evidence="5">D-alanyl-D-alanine carboxypeptidase / D-alanyl-D-alanine-endopeptidase (Penicillin-binding protein 4)</fullName>
    </submittedName>
</protein>
<reference evidence="6" key="1">
    <citation type="submission" date="2015-11" db="EMBL/GenBank/DDBJ databases">
        <authorList>
            <person name="Varghese N."/>
        </authorList>
    </citation>
    <scope>NUCLEOTIDE SEQUENCE [LARGE SCALE GENOMIC DNA]</scope>
    <source>
        <strain evidence="6">DSM 45899</strain>
    </source>
</reference>
<feature type="compositionally biased region" description="Low complexity" evidence="3">
    <location>
        <begin position="26"/>
        <end position="45"/>
    </location>
</feature>
<proteinExistence type="inferred from homology"/>
<keyword evidence="2" id="KW-0378">Hydrolase</keyword>
<dbReference type="Gene3D" id="3.50.80.20">
    <property type="entry name" value="D-Ala-D-Ala carboxypeptidase C, peptidase S13"/>
    <property type="match status" value="1"/>
</dbReference>
<organism evidence="5 6">
    <name type="scientific">Parafrankia irregularis</name>
    <dbReference type="NCBI Taxonomy" id="795642"/>
    <lineage>
        <taxon>Bacteria</taxon>
        <taxon>Bacillati</taxon>
        <taxon>Actinomycetota</taxon>
        <taxon>Actinomycetes</taxon>
        <taxon>Frankiales</taxon>
        <taxon>Frankiaceae</taxon>
        <taxon>Parafrankia</taxon>
    </lineage>
</organism>
<dbReference type="SUPFAM" id="SSF56601">
    <property type="entry name" value="beta-lactamase/transpeptidase-like"/>
    <property type="match status" value="1"/>
</dbReference>
<keyword evidence="5" id="KW-0645">Protease</keyword>